<dbReference type="EMBL" id="NSLJ01000021">
    <property type="protein sequence ID" value="PDP43385.1"/>
    <property type="molecule type" value="Genomic_DNA"/>
</dbReference>
<evidence type="ECO:0000313" key="3">
    <source>
        <dbReference type="Proteomes" id="UP000182057"/>
    </source>
</evidence>
<evidence type="ECO:0000313" key="4">
    <source>
        <dbReference type="Proteomes" id="UP000219259"/>
    </source>
</evidence>
<organism evidence="2 3">
    <name type="scientific">Tannerella forsythia</name>
    <name type="common">Bacteroides forsythus</name>
    <dbReference type="NCBI Taxonomy" id="28112"/>
    <lineage>
        <taxon>Bacteria</taxon>
        <taxon>Pseudomonadati</taxon>
        <taxon>Bacteroidota</taxon>
        <taxon>Bacteroidia</taxon>
        <taxon>Bacteroidales</taxon>
        <taxon>Tannerellaceae</taxon>
        <taxon>Tannerella</taxon>
    </lineage>
</organism>
<dbReference type="Proteomes" id="UP000219259">
    <property type="component" value="Unassembled WGS sequence"/>
</dbReference>
<sequence length="93" mass="11416">MNATLNKWIHLLILPCSKATLLIERETAGELSFVKRIRLSLHLYFCKWCRAYYRKVKQLDRILRNKRKEYTKESFHTDEIQLFKENIKKKMHF</sequence>
<evidence type="ECO:0000313" key="2">
    <source>
        <dbReference type="EMBL" id="SCQ17931.1"/>
    </source>
</evidence>
<protein>
    <recommendedName>
        <fullName evidence="5">Zf-HC2 domain-containing protein</fullName>
    </recommendedName>
</protein>
<dbReference type="EMBL" id="FMMM01000014">
    <property type="protein sequence ID" value="SCQ17931.1"/>
    <property type="molecule type" value="Genomic_DNA"/>
</dbReference>
<evidence type="ECO:0000313" key="1">
    <source>
        <dbReference type="EMBL" id="PDP43385.1"/>
    </source>
</evidence>
<accession>A0A1D3UCX5</accession>
<evidence type="ECO:0008006" key="5">
    <source>
        <dbReference type="Google" id="ProtNLM"/>
    </source>
</evidence>
<gene>
    <name evidence="1" type="ORF">CLI86_08845</name>
    <name evidence="2" type="ORF">TFUB20_00171</name>
</gene>
<dbReference type="Proteomes" id="UP000182057">
    <property type="component" value="Unassembled WGS sequence"/>
</dbReference>
<dbReference type="AlphaFoldDB" id="A0A1D3UCX5"/>
<dbReference type="OrthoDB" id="886726at2"/>
<name>A0A1D3UCX5_TANFO</name>
<reference evidence="1 4" key="2">
    <citation type="submission" date="2017-09" db="EMBL/GenBank/DDBJ databases">
        <title>Phase variable restriction modification systems are present in the genome sequences of periodontal pathogens Prevotella intermedia, Tannerella forsythia and Porphyromonas gingivalis.</title>
        <authorList>
            <person name="Haigh R.D."/>
            <person name="Crawford L."/>
            <person name="Ralph J."/>
            <person name="Wanford J."/>
            <person name="Vartoukian S.R."/>
            <person name="Hijazib K."/>
            <person name="Wade W."/>
            <person name="Oggioni M.R."/>
        </authorList>
    </citation>
    <scope>NUCLEOTIDE SEQUENCE [LARGE SCALE GENOMIC DNA]</scope>
    <source>
        <strain evidence="1 4">WW11663</strain>
    </source>
</reference>
<reference evidence="2 3" key="1">
    <citation type="submission" date="2016-09" db="EMBL/GenBank/DDBJ databases">
        <authorList>
            <person name="Capua I."/>
            <person name="De Benedictis P."/>
            <person name="Joannis T."/>
            <person name="Lombin L.H."/>
            <person name="Cattoli G."/>
        </authorList>
    </citation>
    <scope>NUCLEOTIDE SEQUENCE [LARGE SCALE GENOMIC DNA]</scope>
    <source>
        <strain evidence="2 3">UB20</strain>
    </source>
</reference>
<proteinExistence type="predicted"/>